<dbReference type="RefSeq" id="WP_296952634.1">
    <property type="nucleotide sequence ID" value="NZ_LT599021.1"/>
</dbReference>
<dbReference type="AlphaFoldDB" id="A0A212KFJ4"/>
<evidence type="ECO:0008006" key="3">
    <source>
        <dbReference type="Google" id="ProtNLM"/>
    </source>
</evidence>
<sequence length="141" mass="16306">MGKKDSIIRRVEGIDEKELLESMTDFGKTEKKAETTPVEKEIRVEESQQEESEPEERKVVAKPRAGSGYRSAFLQPKELKTRQCVYISQDLHETILAIVKEIANKNMTVGAFIDTVIRQHLEDNKQEINTLYKKKRDDLIK</sequence>
<evidence type="ECO:0000256" key="1">
    <source>
        <dbReference type="SAM" id="MobiDB-lite"/>
    </source>
</evidence>
<accession>A0A212KFJ4</accession>
<organism evidence="2">
    <name type="scientific">uncultured Dysgonomonas sp</name>
    <dbReference type="NCBI Taxonomy" id="206096"/>
    <lineage>
        <taxon>Bacteria</taxon>
        <taxon>Pseudomonadati</taxon>
        <taxon>Bacteroidota</taxon>
        <taxon>Bacteroidia</taxon>
        <taxon>Bacteroidales</taxon>
        <taxon>Dysgonomonadaceae</taxon>
        <taxon>Dysgonomonas</taxon>
        <taxon>environmental samples</taxon>
    </lineage>
</organism>
<dbReference type="EMBL" id="FLUL01000002">
    <property type="protein sequence ID" value="SBW10401.1"/>
    <property type="molecule type" value="Genomic_DNA"/>
</dbReference>
<feature type="region of interest" description="Disordered" evidence="1">
    <location>
        <begin position="22"/>
        <end position="63"/>
    </location>
</feature>
<proteinExistence type="predicted"/>
<feature type="compositionally biased region" description="Basic and acidic residues" evidence="1">
    <location>
        <begin position="27"/>
        <end position="46"/>
    </location>
</feature>
<protein>
    <recommendedName>
        <fullName evidence="3">Conjugative transposon protein TraB</fullName>
    </recommendedName>
</protein>
<dbReference type="InterPro" id="IPR021823">
    <property type="entry name" value="DUF3408"/>
</dbReference>
<gene>
    <name evidence="2" type="ORF">KL86DYS2_20068</name>
</gene>
<dbReference type="Pfam" id="PF11888">
    <property type="entry name" value="DUF3408"/>
    <property type="match status" value="1"/>
</dbReference>
<reference evidence="2" key="1">
    <citation type="submission" date="2016-04" db="EMBL/GenBank/DDBJ databases">
        <authorList>
            <person name="Evans L.H."/>
            <person name="Alamgir A."/>
            <person name="Owens N."/>
            <person name="Weber N.D."/>
            <person name="Virtaneva K."/>
            <person name="Barbian K."/>
            <person name="Babar A."/>
            <person name="Rosenke K."/>
        </authorList>
    </citation>
    <scope>NUCLEOTIDE SEQUENCE</scope>
    <source>
        <strain evidence="2">86-2</strain>
    </source>
</reference>
<evidence type="ECO:0000313" key="2">
    <source>
        <dbReference type="EMBL" id="SBW10401.1"/>
    </source>
</evidence>
<name>A0A212KFJ4_9BACT</name>